<protein>
    <submittedName>
        <fullName evidence="1">Uncharacterized protein</fullName>
    </submittedName>
</protein>
<dbReference type="EMBL" id="BKAD01000035">
    <property type="protein sequence ID" value="GEP31699.1"/>
    <property type="molecule type" value="Genomic_DNA"/>
</dbReference>
<keyword evidence="2" id="KW-1185">Reference proteome</keyword>
<dbReference type="Proteomes" id="UP000321337">
    <property type="component" value="Unassembled WGS sequence"/>
</dbReference>
<dbReference type="AlphaFoldDB" id="A0A512LB39"/>
<evidence type="ECO:0000313" key="1">
    <source>
        <dbReference type="EMBL" id="GEP31699.1"/>
    </source>
</evidence>
<evidence type="ECO:0000313" key="2">
    <source>
        <dbReference type="Proteomes" id="UP000321337"/>
    </source>
</evidence>
<accession>A0A512LB39</accession>
<reference evidence="1 2" key="1">
    <citation type="submission" date="2019-07" db="EMBL/GenBank/DDBJ databases">
        <title>Whole genome shotgun sequence of Thiobacillus plumbophilus NBRC 107929.</title>
        <authorList>
            <person name="Hosoyama A."/>
            <person name="Uohara A."/>
            <person name="Ohji S."/>
            <person name="Ichikawa N."/>
        </authorList>
    </citation>
    <scope>NUCLEOTIDE SEQUENCE [LARGE SCALE GENOMIC DNA]</scope>
    <source>
        <strain evidence="1 2">NBRC 107929</strain>
    </source>
</reference>
<proteinExistence type="predicted"/>
<sequence length="54" mass="5932">MAWNKRFTKKVAPNNQVGVPVQVRFQNKRGSLEQGYQFVTICNAALANPEPGAG</sequence>
<comment type="caution">
    <text evidence="1">The sequence shown here is derived from an EMBL/GenBank/DDBJ whole genome shotgun (WGS) entry which is preliminary data.</text>
</comment>
<gene>
    <name evidence="1" type="ORF">TPL01_28370</name>
</gene>
<organism evidence="1 2">
    <name type="scientific">Sulfuriferula plumbiphila</name>
    <dbReference type="NCBI Taxonomy" id="171865"/>
    <lineage>
        <taxon>Bacteria</taxon>
        <taxon>Pseudomonadati</taxon>
        <taxon>Pseudomonadota</taxon>
        <taxon>Betaproteobacteria</taxon>
        <taxon>Nitrosomonadales</taxon>
        <taxon>Sulfuricellaceae</taxon>
        <taxon>Sulfuriferula</taxon>
    </lineage>
</organism>
<name>A0A512LB39_9PROT</name>